<reference evidence="1 2" key="1">
    <citation type="submission" date="2023-01" db="EMBL/GenBank/DDBJ databases">
        <title>Analysis of 21 Apiospora genomes using comparative genomics revels a genus with tremendous synthesis potential of carbohydrate active enzymes and secondary metabolites.</title>
        <authorList>
            <person name="Sorensen T."/>
        </authorList>
    </citation>
    <scope>NUCLEOTIDE SEQUENCE [LARGE SCALE GENOMIC DNA]</scope>
    <source>
        <strain evidence="1 2">CBS 114990</strain>
    </source>
</reference>
<dbReference type="GeneID" id="92052254"/>
<proteinExistence type="predicted"/>
<gene>
    <name evidence="1" type="ORF">PG997_014880</name>
</gene>
<accession>A0ABR1UV36</accession>
<organism evidence="1 2">
    <name type="scientific">Apiospora hydei</name>
    <dbReference type="NCBI Taxonomy" id="1337664"/>
    <lineage>
        <taxon>Eukaryota</taxon>
        <taxon>Fungi</taxon>
        <taxon>Dikarya</taxon>
        <taxon>Ascomycota</taxon>
        <taxon>Pezizomycotina</taxon>
        <taxon>Sordariomycetes</taxon>
        <taxon>Xylariomycetidae</taxon>
        <taxon>Amphisphaeriales</taxon>
        <taxon>Apiosporaceae</taxon>
        <taxon>Apiospora</taxon>
    </lineage>
</organism>
<sequence>MSLSPPNISASCPPIDKMMMPDAQNIAGLPLNITTYLTPAEDSLYENMVSCCSPNPVGLADGCYFWCEHPASQEAFQTWSGCLTKNKTRGFILGMHEAGAARLETGAPKKMAMVLLAGLIGSAFTWF</sequence>
<evidence type="ECO:0000313" key="2">
    <source>
        <dbReference type="Proteomes" id="UP001433268"/>
    </source>
</evidence>
<comment type="caution">
    <text evidence="1">The sequence shown here is derived from an EMBL/GenBank/DDBJ whole genome shotgun (WGS) entry which is preliminary data.</text>
</comment>
<protein>
    <submittedName>
        <fullName evidence="1">Oxidoreductase family protein</fullName>
    </submittedName>
</protein>
<dbReference type="RefSeq" id="XP_066661382.1">
    <property type="nucleotide sequence ID" value="XM_066819194.1"/>
</dbReference>
<evidence type="ECO:0000313" key="1">
    <source>
        <dbReference type="EMBL" id="KAK8062783.1"/>
    </source>
</evidence>
<keyword evidence="2" id="KW-1185">Reference proteome</keyword>
<dbReference type="EMBL" id="JAQQWN010000010">
    <property type="protein sequence ID" value="KAK8062783.1"/>
    <property type="molecule type" value="Genomic_DNA"/>
</dbReference>
<dbReference type="Proteomes" id="UP001433268">
    <property type="component" value="Unassembled WGS sequence"/>
</dbReference>
<name>A0ABR1UV36_9PEZI</name>